<protein>
    <submittedName>
        <fullName evidence="2">Uncharacterized protein</fullName>
    </submittedName>
</protein>
<keyword evidence="3" id="KW-1185">Reference proteome</keyword>
<dbReference type="STRING" id="1121357.SAMN05661109_02546"/>
<keyword evidence="1" id="KW-1133">Transmembrane helix</keyword>
<dbReference type="EMBL" id="FOGQ01000017">
    <property type="protein sequence ID" value="SES29235.1"/>
    <property type="molecule type" value="Genomic_DNA"/>
</dbReference>
<accession>A0A1H9W5V0</accession>
<evidence type="ECO:0000313" key="3">
    <source>
        <dbReference type="Proteomes" id="UP000198929"/>
    </source>
</evidence>
<feature type="transmembrane region" description="Helical" evidence="1">
    <location>
        <begin position="20"/>
        <end position="39"/>
    </location>
</feature>
<dbReference type="RefSeq" id="WP_169872593.1">
    <property type="nucleotide sequence ID" value="NZ_CP047199.1"/>
</dbReference>
<dbReference type="AlphaFoldDB" id="A0A1H9W5V0"/>
<evidence type="ECO:0000313" key="2">
    <source>
        <dbReference type="EMBL" id="SES29235.1"/>
    </source>
</evidence>
<sequence>MDQVVPWLTQASLWVQVPVLLAVLMPLAGIGAVVLIRGVDWVAHVFRRVSG</sequence>
<evidence type="ECO:0000256" key="1">
    <source>
        <dbReference type="SAM" id="Phobius"/>
    </source>
</evidence>
<dbReference type="Proteomes" id="UP000198929">
    <property type="component" value="Unassembled WGS sequence"/>
</dbReference>
<keyword evidence="1" id="KW-0472">Membrane</keyword>
<proteinExistence type="predicted"/>
<keyword evidence="1" id="KW-0812">Transmembrane</keyword>
<gene>
    <name evidence="2" type="ORF">SAMN05661109_02546</name>
</gene>
<reference evidence="3" key="1">
    <citation type="submission" date="2016-10" db="EMBL/GenBank/DDBJ databases">
        <authorList>
            <person name="Varghese N."/>
            <person name="Submissions S."/>
        </authorList>
    </citation>
    <scope>NUCLEOTIDE SEQUENCE [LARGE SCALE GENOMIC DNA]</scope>
    <source>
        <strain evidence="3">DSM 20524</strain>
    </source>
</reference>
<name>A0A1H9W5V0_9CORY</name>
<organism evidence="2 3">
    <name type="scientific">Corynebacterium cystitidis DSM 20524</name>
    <dbReference type="NCBI Taxonomy" id="1121357"/>
    <lineage>
        <taxon>Bacteria</taxon>
        <taxon>Bacillati</taxon>
        <taxon>Actinomycetota</taxon>
        <taxon>Actinomycetes</taxon>
        <taxon>Mycobacteriales</taxon>
        <taxon>Corynebacteriaceae</taxon>
        <taxon>Corynebacterium</taxon>
    </lineage>
</organism>